<dbReference type="OrthoDB" id="8685584at2"/>
<feature type="domain" description="DUF4935" evidence="1">
    <location>
        <begin position="5"/>
        <end position="178"/>
    </location>
</feature>
<dbReference type="AlphaFoldDB" id="F4CWN5"/>
<dbReference type="RefSeq" id="WP_013673405.1">
    <property type="nucleotide sequence ID" value="NC_015312.1"/>
</dbReference>
<organism evidence="2 3">
    <name type="scientific">Pseudonocardia dioxanivorans (strain ATCC 55486 / DSM 44775 / JCM 13855 / CB1190)</name>
    <dbReference type="NCBI Taxonomy" id="675635"/>
    <lineage>
        <taxon>Bacteria</taxon>
        <taxon>Bacillati</taxon>
        <taxon>Actinomycetota</taxon>
        <taxon>Actinomycetes</taxon>
        <taxon>Pseudonocardiales</taxon>
        <taxon>Pseudonocardiaceae</taxon>
        <taxon>Pseudonocardia</taxon>
    </lineage>
</organism>
<name>F4CWN5_PSEUX</name>
<dbReference type="Pfam" id="PF16289">
    <property type="entry name" value="PIN_12"/>
    <property type="match status" value="1"/>
</dbReference>
<dbReference type="KEGG" id="pdx:Psed_1222"/>
<dbReference type="STRING" id="675635.Psed_1222"/>
<evidence type="ECO:0000313" key="2">
    <source>
        <dbReference type="EMBL" id="AEA23468.1"/>
    </source>
</evidence>
<evidence type="ECO:0000313" key="3">
    <source>
        <dbReference type="Proteomes" id="UP000007809"/>
    </source>
</evidence>
<proteinExistence type="predicted"/>
<evidence type="ECO:0000259" key="1">
    <source>
        <dbReference type="Pfam" id="PF16289"/>
    </source>
</evidence>
<dbReference type="HOGENOM" id="CLU_905838_0_0_11"/>
<gene>
    <name evidence="2" type="ordered locus">Psed_1222</name>
</gene>
<protein>
    <recommendedName>
        <fullName evidence="1">DUF4935 domain-containing protein</fullName>
    </recommendedName>
</protein>
<dbReference type="InterPro" id="IPR032557">
    <property type="entry name" value="DUF4935"/>
</dbReference>
<keyword evidence="3" id="KW-1185">Reference proteome</keyword>
<dbReference type="eggNOG" id="ENOG502Z8CJ">
    <property type="taxonomic scope" value="Bacteria"/>
</dbReference>
<sequence length="327" mass="37840">MLSLLIDTSVWLDLAKRRDGQQTIVPIRVLAHSSRLELLVPSIILEEFERNRPRAEAAATTSVRERFRLLKKDVQEYGGDATLQWLDEMTHQVPYVSARSLQNFSEIADLLRNGHRLEPGPEEHRAVVERSLKKKAPFHLNKNSVADALLIELYGSTVSRNDDSTHYFSFVTSNYQDFSLPNGDRRQPHPDLASLFDGEHSCYFYDVDGLNAALLEHFGDEFTQEAEEVEAVQSEPRSFGEIVDAQREYFDKIWYARRVMHDLEVAEGNQELHPDLIDRVQKLMRATEERYGKDNLLPADEWEWGYMQGKLSALRWVLGDEWDFLDT</sequence>
<accession>F4CWN5</accession>
<dbReference type="Proteomes" id="UP000007809">
    <property type="component" value="Chromosome"/>
</dbReference>
<dbReference type="EMBL" id="CP002593">
    <property type="protein sequence ID" value="AEA23468.1"/>
    <property type="molecule type" value="Genomic_DNA"/>
</dbReference>
<reference evidence="2 3" key="1">
    <citation type="journal article" date="2011" name="J. Bacteriol.">
        <title>Genome sequence of the 1,4-dioxane-degrading Pseudonocardia dioxanivorans strain CB1190.</title>
        <authorList>
            <person name="Sales C.M."/>
            <person name="Mahendra S."/>
            <person name="Grostern A."/>
            <person name="Parales R.E."/>
            <person name="Goodwin L.A."/>
            <person name="Woyke T."/>
            <person name="Nolan M."/>
            <person name="Lapidus A."/>
            <person name="Chertkov O."/>
            <person name="Ovchinnikova G."/>
            <person name="Sczyrba A."/>
            <person name="Alvarez-Cohen L."/>
        </authorList>
    </citation>
    <scope>NUCLEOTIDE SEQUENCE [LARGE SCALE GENOMIC DNA]</scope>
    <source>
        <strain evidence="3">ATCC 55486 / DSM 44775 / JCM 13855 / CB1190</strain>
    </source>
</reference>